<proteinExistence type="predicted"/>
<comment type="caution">
    <text evidence="1">The sequence shown here is derived from an EMBL/GenBank/DDBJ whole genome shotgun (WGS) entry which is preliminary data.</text>
</comment>
<dbReference type="EMBL" id="QRVM01000064">
    <property type="protein sequence ID" value="RGS44585.1"/>
    <property type="molecule type" value="Genomic_DNA"/>
</dbReference>
<reference evidence="1 2" key="1">
    <citation type="submission" date="2018-08" db="EMBL/GenBank/DDBJ databases">
        <title>A genome reference for cultivated species of the human gut microbiota.</title>
        <authorList>
            <person name="Zou Y."/>
            <person name="Xue W."/>
            <person name="Luo G."/>
        </authorList>
    </citation>
    <scope>NUCLEOTIDE SEQUENCE [LARGE SCALE GENOMIC DNA]</scope>
    <source>
        <strain evidence="1 2">AF22-10AC</strain>
    </source>
</reference>
<sequence>MKEYILNTIVLKTGDSIEIVEPSTLPMKDRVMYKLQHEQDRVVISRENGKMVIPMENIMFSSSIPLDIIHEDFDDEV</sequence>
<accession>A0A412IWS8</accession>
<evidence type="ECO:0000313" key="2">
    <source>
        <dbReference type="Proteomes" id="UP000285274"/>
    </source>
</evidence>
<dbReference type="RefSeq" id="WP_117992571.1">
    <property type="nucleotide sequence ID" value="NZ_CAUEVG010000053.1"/>
</dbReference>
<protein>
    <submittedName>
        <fullName evidence="1">Uncharacterized protein</fullName>
    </submittedName>
</protein>
<dbReference type="AlphaFoldDB" id="A0A412IWS8"/>
<organism evidence="1 2">
    <name type="scientific">Holdemanella biformis</name>
    <dbReference type="NCBI Taxonomy" id="1735"/>
    <lineage>
        <taxon>Bacteria</taxon>
        <taxon>Bacillati</taxon>
        <taxon>Bacillota</taxon>
        <taxon>Erysipelotrichia</taxon>
        <taxon>Erysipelotrichales</taxon>
        <taxon>Erysipelotrichaceae</taxon>
        <taxon>Holdemanella</taxon>
    </lineage>
</organism>
<name>A0A412IWS8_9FIRM</name>
<dbReference type="Proteomes" id="UP000285274">
    <property type="component" value="Unassembled WGS sequence"/>
</dbReference>
<gene>
    <name evidence="1" type="ORF">DWX92_10510</name>
</gene>
<evidence type="ECO:0000313" key="1">
    <source>
        <dbReference type="EMBL" id="RGS44585.1"/>
    </source>
</evidence>